<comment type="similarity">
    <text evidence="1">Belongs to the universal stress protein A family.</text>
</comment>
<gene>
    <name evidence="4" type="ORF">HF896_14125</name>
</gene>
<dbReference type="InterPro" id="IPR014729">
    <property type="entry name" value="Rossmann-like_a/b/a_fold"/>
</dbReference>
<name>A0A858ZVQ4_9BURK</name>
<dbReference type="AlphaFoldDB" id="A0A858ZVQ4"/>
<dbReference type="RefSeq" id="WP_013519659.1">
    <property type="nucleotide sequence ID" value="NZ_CP051298.1"/>
</dbReference>
<protein>
    <submittedName>
        <fullName evidence="4">Universal stress protein</fullName>
    </submittedName>
</protein>
<feature type="region of interest" description="Disordered" evidence="2">
    <location>
        <begin position="146"/>
        <end position="187"/>
    </location>
</feature>
<dbReference type="PANTHER" id="PTHR46268">
    <property type="entry name" value="STRESS RESPONSE PROTEIN NHAX"/>
    <property type="match status" value="1"/>
</dbReference>
<evidence type="ECO:0000259" key="3">
    <source>
        <dbReference type="Pfam" id="PF00582"/>
    </source>
</evidence>
<sequence>MYSRFLVPLDGSPTSFLALDHAAELARLSGATVILLHIVEPTRHSTGFERPEVYIKDVRPRFLKAGQTLLDEAASRLRREGIATETVLLESGTERVSEQIAHQTEINDCDLVILGTHGRRGMNRLLLGSDAEQVARIAPVPVMLVRQSSRDGGPPSSAARAPVKASDNIGTSGWRSTGASKAKKSHE</sequence>
<dbReference type="PRINTS" id="PR01438">
    <property type="entry name" value="UNVRSLSTRESS"/>
</dbReference>
<dbReference type="InterPro" id="IPR006016">
    <property type="entry name" value="UspA"/>
</dbReference>
<dbReference type="EMBL" id="CP051298">
    <property type="protein sequence ID" value="QKD44682.1"/>
    <property type="molecule type" value="Genomic_DNA"/>
</dbReference>
<proteinExistence type="inferred from homology"/>
<organism evidence="4 5">
    <name type="scientific">Alicycliphilus denitrificans</name>
    <dbReference type="NCBI Taxonomy" id="179636"/>
    <lineage>
        <taxon>Bacteria</taxon>
        <taxon>Pseudomonadati</taxon>
        <taxon>Pseudomonadota</taxon>
        <taxon>Betaproteobacteria</taxon>
        <taxon>Burkholderiales</taxon>
        <taxon>Comamonadaceae</taxon>
        <taxon>Alicycliphilus</taxon>
    </lineage>
</organism>
<dbReference type="SUPFAM" id="SSF52402">
    <property type="entry name" value="Adenine nucleotide alpha hydrolases-like"/>
    <property type="match status" value="1"/>
</dbReference>
<dbReference type="Gene3D" id="3.40.50.620">
    <property type="entry name" value="HUPs"/>
    <property type="match status" value="1"/>
</dbReference>
<reference evidence="4 5" key="1">
    <citation type="submission" date="2020-05" db="EMBL/GenBank/DDBJ databases">
        <title>Complete genome sequence of Alicycliphilus denitrificans DP3.</title>
        <authorList>
            <person name="Chen X."/>
        </authorList>
    </citation>
    <scope>NUCLEOTIDE SEQUENCE [LARGE SCALE GENOMIC DNA]</scope>
    <source>
        <strain evidence="4 5">DP3</strain>
    </source>
</reference>
<dbReference type="PANTHER" id="PTHR46268:SF15">
    <property type="entry name" value="UNIVERSAL STRESS PROTEIN HP_0031"/>
    <property type="match status" value="1"/>
</dbReference>
<dbReference type="Proteomes" id="UP000500755">
    <property type="component" value="Chromosome"/>
</dbReference>
<dbReference type="Pfam" id="PF00582">
    <property type="entry name" value="Usp"/>
    <property type="match status" value="1"/>
</dbReference>
<dbReference type="CDD" id="cd00293">
    <property type="entry name" value="USP-like"/>
    <property type="match status" value="1"/>
</dbReference>
<evidence type="ECO:0000256" key="2">
    <source>
        <dbReference type="SAM" id="MobiDB-lite"/>
    </source>
</evidence>
<evidence type="ECO:0000256" key="1">
    <source>
        <dbReference type="ARBA" id="ARBA00008791"/>
    </source>
</evidence>
<dbReference type="InterPro" id="IPR006015">
    <property type="entry name" value="Universal_stress_UspA"/>
</dbReference>
<accession>A0A858ZVQ4</accession>
<feature type="domain" description="UspA" evidence="3">
    <location>
        <begin position="1"/>
        <end position="146"/>
    </location>
</feature>
<evidence type="ECO:0000313" key="4">
    <source>
        <dbReference type="EMBL" id="QKD44682.1"/>
    </source>
</evidence>
<evidence type="ECO:0000313" key="5">
    <source>
        <dbReference type="Proteomes" id="UP000500755"/>
    </source>
</evidence>
<feature type="compositionally biased region" description="Polar residues" evidence="2">
    <location>
        <begin position="168"/>
        <end position="179"/>
    </location>
</feature>